<dbReference type="GO" id="GO:0009982">
    <property type="term" value="F:pseudouridine synthase activity"/>
    <property type="evidence" value="ECO:0007669"/>
    <property type="project" value="InterPro"/>
</dbReference>
<dbReference type="GO" id="GO:0003723">
    <property type="term" value="F:RNA binding"/>
    <property type="evidence" value="ECO:0007669"/>
    <property type="project" value="InterPro"/>
</dbReference>
<dbReference type="SUPFAM" id="SSF55120">
    <property type="entry name" value="Pseudouridine synthase"/>
    <property type="match status" value="1"/>
</dbReference>
<dbReference type="InterPro" id="IPR001656">
    <property type="entry name" value="PsdUridine_synth_TruD"/>
</dbReference>
<protein>
    <submittedName>
        <fullName evidence="4">tRNA pseudouridine synthase D TruD</fullName>
    </submittedName>
</protein>
<dbReference type="Gene3D" id="3.30.70.3160">
    <property type="match status" value="1"/>
</dbReference>
<keyword evidence="2" id="KW-0413">Isomerase</keyword>
<organism evidence="4 5">
    <name type="scientific">Candidatus Micrarchaeum acidiphilum ARMAN-2</name>
    <dbReference type="NCBI Taxonomy" id="425595"/>
    <lineage>
        <taxon>Archaea</taxon>
        <taxon>Candidatus Micrarchaeota</taxon>
        <taxon>Candidatus Micrarchaeia</taxon>
        <taxon>Candidatus Micrarchaeales</taxon>
        <taxon>Candidatus Micrarchaeaceae</taxon>
        <taxon>Candidatus Micrarchaeum</taxon>
    </lineage>
</organism>
<dbReference type="InterPro" id="IPR011760">
    <property type="entry name" value="PsdUridine_synth_TruD_insert"/>
</dbReference>
<dbReference type="PANTHER" id="PTHR13326">
    <property type="entry name" value="TRNA PSEUDOURIDINE SYNTHASE D"/>
    <property type="match status" value="1"/>
</dbReference>
<dbReference type="PROSITE" id="PS50984">
    <property type="entry name" value="TRUD"/>
    <property type="match status" value="1"/>
</dbReference>
<dbReference type="InterPro" id="IPR020103">
    <property type="entry name" value="PsdUridine_synth_cat_dom_sf"/>
</dbReference>
<evidence type="ECO:0000313" key="4">
    <source>
        <dbReference type="EMBL" id="EET89831.1"/>
    </source>
</evidence>
<dbReference type="GO" id="GO:0001522">
    <property type="term" value="P:pseudouridine synthesis"/>
    <property type="evidence" value="ECO:0007669"/>
    <property type="project" value="InterPro"/>
</dbReference>
<dbReference type="Gene3D" id="1.10.1510.30">
    <property type="match status" value="1"/>
</dbReference>
<evidence type="ECO:0000259" key="3">
    <source>
        <dbReference type="PROSITE" id="PS50984"/>
    </source>
</evidence>
<dbReference type="EMBL" id="GG697241">
    <property type="protein sequence ID" value="EET89831.1"/>
    <property type="molecule type" value="Genomic_DNA"/>
</dbReference>
<dbReference type="Pfam" id="PF01142">
    <property type="entry name" value="TruD"/>
    <property type="match status" value="1"/>
</dbReference>
<evidence type="ECO:0000313" key="5">
    <source>
        <dbReference type="Proteomes" id="UP000332487"/>
    </source>
</evidence>
<reference evidence="4 5" key="2">
    <citation type="journal article" date="2010" name="Proc. Natl. Acad. Sci. U.S.A.">
        <title>Enigmatic, ultrasmall, uncultivated Archaea.</title>
        <authorList>
            <person name="Baker B.J."/>
            <person name="Comolli L.R."/>
            <person name="Dick G.J."/>
            <person name="Hauser L.J."/>
            <person name="Hyatt D."/>
            <person name="Dill B.D."/>
            <person name="Land M.L."/>
            <person name="Verberkmoes N.C."/>
            <person name="Hettich R.L."/>
            <person name="Banfield J.F."/>
        </authorList>
    </citation>
    <scope>NUCLEOTIDE SEQUENCE [LARGE SCALE GENOMIC DNA]</scope>
    <source>
        <strain evidence="4">ARMAN-2</strain>
    </source>
</reference>
<dbReference type="PIRSF" id="PIRSF037016">
    <property type="entry name" value="Pseudouridin_synth_euk_prd"/>
    <property type="match status" value="1"/>
</dbReference>
<evidence type="ECO:0000256" key="1">
    <source>
        <dbReference type="ARBA" id="ARBA00007953"/>
    </source>
</evidence>
<proteinExistence type="inferred from homology"/>
<keyword evidence="5" id="KW-1185">Reference proteome</keyword>
<feature type="domain" description="TRUD" evidence="3">
    <location>
        <begin position="167"/>
        <end position="378"/>
    </location>
</feature>
<gene>
    <name evidence="4" type="ORF">UNLARM2_0945</name>
</gene>
<dbReference type="Gene3D" id="3.30.2350.20">
    <property type="entry name" value="TruD, catalytic domain"/>
    <property type="match status" value="1"/>
</dbReference>
<dbReference type="NCBIfam" id="TIGR00094">
    <property type="entry name" value="tRNA_TruD_broad"/>
    <property type="match status" value="1"/>
</dbReference>
<comment type="similarity">
    <text evidence="1">Belongs to the pseudouridine synthase TruD family.</text>
</comment>
<dbReference type="Proteomes" id="UP000332487">
    <property type="component" value="Unassembled WGS sequence"/>
</dbReference>
<dbReference type="PANTHER" id="PTHR13326:SF21">
    <property type="entry name" value="PSEUDOURIDYLATE SYNTHASE PUS7L"/>
    <property type="match status" value="1"/>
</dbReference>
<dbReference type="AlphaFoldDB" id="C7DIQ7"/>
<name>C7DIQ7_MICA2</name>
<reference evidence="4 5" key="1">
    <citation type="journal article" date="2009" name="Genome Biol.">
        <title>Community-wide analysis of microbial genome sequence signatures.</title>
        <authorList>
            <person name="Dick G.J."/>
            <person name="Andersson A.F."/>
            <person name="Baker B.J."/>
            <person name="Simmons S.L."/>
            <person name="Thomas B.C."/>
            <person name="Yelton A.P."/>
            <person name="Banfield J.F."/>
        </authorList>
    </citation>
    <scope>NUCLEOTIDE SEQUENCE [LARGE SCALE GENOMIC DNA]</scope>
    <source>
        <strain evidence="4">ARMAN-2</strain>
    </source>
</reference>
<sequence length="409" mass="46335">MENLSTVKKVKAEIKRAPEDFLVQEITSNGTVLSLDRAYLPGELGFAEQESGKFVAFVLQKRDWNTAQALISLAKTLGRGRKSVSFAGTKDRVSVSTQLCSIFGAARARVASARLKDIKVNAAWYSDSQVRMGDLLGNNFSIKVYTDIDDDRLGDHIKKVCEELGGVFPNYFGEQRFGQRKNNFEVGLCLLRGDFERAAMAFLTDTSNEINQDAVAAREKLAEHMDFAEAMNYFPRYLKYERMVIDYLAKFPGNYANALRKLPRQLLLMFAHSVESQIFNEEVEHRIKEHRLQPEGEDVAVLENFYGFPDYETIVQAEGWSGAGRSFACSNIVGYDTKKLTDFESARLDELGITLEDFRLKKMPEINCKGTFRVLFSPFKDFSFEDGTMRFSLPAGSYATTMVDEFFEL</sequence>
<accession>C7DIQ7</accession>
<evidence type="ECO:0000256" key="2">
    <source>
        <dbReference type="ARBA" id="ARBA00023235"/>
    </source>
</evidence>
<dbReference type="InterPro" id="IPR042214">
    <property type="entry name" value="TruD_catalytic"/>
</dbReference>